<dbReference type="PRINTS" id="PR00260">
    <property type="entry name" value="CHEMTRNSDUCR"/>
</dbReference>
<dbReference type="Proteomes" id="UP000635853">
    <property type="component" value="Unassembled WGS sequence"/>
</dbReference>
<accession>A0ABS1RNF0</accession>
<keyword evidence="1" id="KW-0145">Chemotaxis</keyword>
<evidence type="ECO:0000259" key="4">
    <source>
        <dbReference type="PROSITE" id="PS50111"/>
    </source>
</evidence>
<feature type="non-terminal residue" evidence="5">
    <location>
        <position position="107"/>
    </location>
</feature>
<dbReference type="InterPro" id="IPR004090">
    <property type="entry name" value="Chemotax_Me-accpt_rcpt"/>
</dbReference>
<proteinExistence type="inferred from homology"/>
<dbReference type="RefSeq" id="WP_237400044.1">
    <property type="nucleotide sequence ID" value="NZ_JAESIL010000260.1"/>
</dbReference>
<dbReference type="SUPFAM" id="SSF58104">
    <property type="entry name" value="Methyl-accepting chemotaxis protein (MCP) signaling domain"/>
    <property type="match status" value="1"/>
</dbReference>
<evidence type="ECO:0000313" key="6">
    <source>
        <dbReference type="Proteomes" id="UP000635853"/>
    </source>
</evidence>
<dbReference type="InterPro" id="IPR004089">
    <property type="entry name" value="MCPsignal_dom"/>
</dbReference>
<feature type="domain" description="Methyl-accepting transducer" evidence="4">
    <location>
        <begin position="1"/>
        <end position="107"/>
    </location>
</feature>
<dbReference type="InterPro" id="IPR051310">
    <property type="entry name" value="MCP_chemotaxis"/>
</dbReference>
<dbReference type="PROSITE" id="PS50111">
    <property type="entry name" value="CHEMOTAXIS_TRANSDUC_2"/>
    <property type="match status" value="1"/>
</dbReference>
<dbReference type="Pfam" id="PF00015">
    <property type="entry name" value="MCPsignal"/>
    <property type="match status" value="1"/>
</dbReference>
<comment type="similarity">
    <text evidence="2">Belongs to the methyl-accepting chemotaxis (MCP) protein family.</text>
</comment>
<feature type="non-terminal residue" evidence="5">
    <location>
        <position position="1"/>
    </location>
</feature>
<evidence type="ECO:0000256" key="2">
    <source>
        <dbReference type="ARBA" id="ARBA00029447"/>
    </source>
</evidence>
<gene>
    <name evidence="5" type="ORF">JMJ92_22055</name>
</gene>
<dbReference type="PANTHER" id="PTHR43531">
    <property type="entry name" value="PROTEIN ICFG"/>
    <property type="match status" value="1"/>
</dbReference>
<name>A0ABS1RNF0_9RHOB</name>
<keyword evidence="3" id="KW-0807">Transducer</keyword>
<reference evidence="6" key="1">
    <citation type="submission" date="2021-01" db="EMBL/GenBank/DDBJ databases">
        <title>Draft genomes of Rhodovulum sulfidophilum.</title>
        <authorList>
            <person name="Guzman M.S."/>
        </authorList>
    </citation>
    <scope>NUCLEOTIDE SEQUENCE [LARGE SCALE GENOMIC DNA]</scope>
    <source>
        <strain evidence="6">AB19</strain>
    </source>
</reference>
<dbReference type="PANTHER" id="PTHR43531:SF11">
    <property type="entry name" value="METHYL-ACCEPTING CHEMOTAXIS PROTEIN 3"/>
    <property type="match status" value="1"/>
</dbReference>
<evidence type="ECO:0000256" key="1">
    <source>
        <dbReference type="ARBA" id="ARBA00022500"/>
    </source>
</evidence>
<dbReference type="Gene3D" id="1.10.287.950">
    <property type="entry name" value="Methyl-accepting chemotaxis protein"/>
    <property type="match status" value="1"/>
</dbReference>
<evidence type="ECO:0000313" key="5">
    <source>
        <dbReference type="EMBL" id="MBL3580785.1"/>
    </source>
</evidence>
<comment type="caution">
    <text evidence="5">The sequence shown here is derived from an EMBL/GenBank/DDBJ whole genome shotgun (WGS) entry which is preliminary data.</text>
</comment>
<dbReference type="SMART" id="SM00283">
    <property type="entry name" value="MA"/>
    <property type="match status" value="1"/>
</dbReference>
<protein>
    <submittedName>
        <fullName evidence="5">Methyl-accepting chemotaxis protein</fullName>
    </submittedName>
</protein>
<organism evidence="5 6">
    <name type="scientific">Rhodovulum visakhapatnamense</name>
    <dbReference type="NCBI Taxonomy" id="364297"/>
    <lineage>
        <taxon>Bacteria</taxon>
        <taxon>Pseudomonadati</taxon>
        <taxon>Pseudomonadota</taxon>
        <taxon>Alphaproteobacteria</taxon>
        <taxon>Rhodobacterales</taxon>
        <taxon>Paracoccaceae</taxon>
        <taxon>Rhodovulum</taxon>
    </lineage>
</organism>
<keyword evidence="6" id="KW-1185">Reference proteome</keyword>
<sequence>QIIGVIDDIAFQTNLLALNAGVEAARAGEAGRGFAVVASEVRALAQRSSEAAKEIKTLISSSSDQVESGVALVNRTGEALTDIVERVGNIAVLIGDIATGAQEQSVG</sequence>
<evidence type="ECO:0000256" key="3">
    <source>
        <dbReference type="PROSITE-ProRule" id="PRU00284"/>
    </source>
</evidence>
<dbReference type="EMBL" id="JAESIL010000260">
    <property type="protein sequence ID" value="MBL3580785.1"/>
    <property type="molecule type" value="Genomic_DNA"/>
</dbReference>